<organism evidence="1 2">
    <name type="scientific">Bacillus aerolatus</name>
    <dbReference type="NCBI Taxonomy" id="2653354"/>
    <lineage>
        <taxon>Bacteria</taxon>
        <taxon>Bacillati</taxon>
        <taxon>Bacillota</taxon>
        <taxon>Bacilli</taxon>
        <taxon>Bacillales</taxon>
        <taxon>Bacillaceae</taxon>
        <taxon>Bacillus</taxon>
    </lineage>
</organism>
<dbReference type="Proteomes" id="UP000429595">
    <property type="component" value="Unassembled WGS sequence"/>
</dbReference>
<accession>A0A6I1FE21</accession>
<dbReference type="AlphaFoldDB" id="A0A6I1FE21"/>
<evidence type="ECO:0000313" key="2">
    <source>
        <dbReference type="Proteomes" id="UP000429595"/>
    </source>
</evidence>
<reference evidence="1 2" key="1">
    <citation type="submission" date="2019-10" db="EMBL/GenBank/DDBJ databases">
        <title>Bacillus aerolatum sp. nov., isolated from bioaerosol of sport playgrounds.</title>
        <authorList>
            <person name="Chen P."/>
            <person name="Zhang G."/>
        </authorList>
    </citation>
    <scope>NUCLEOTIDE SEQUENCE [LARGE SCALE GENOMIC DNA]</scope>
    <source>
        <strain evidence="1 2">CX253</strain>
    </source>
</reference>
<evidence type="ECO:0000313" key="1">
    <source>
        <dbReference type="EMBL" id="KAB7705982.1"/>
    </source>
</evidence>
<proteinExistence type="predicted"/>
<comment type="caution">
    <text evidence="1">The sequence shown here is derived from an EMBL/GenBank/DDBJ whole genome shotgun (WGS) entry which is preliminary data.</text>
</comment>
<protein>
    <submittedName>
        <fullName evidence="1">Uncharacterized protein</fullName>
    </submittedName>
</protein>
<dbReference type="EMBL" id="WEIO01000007">
    <property type="protein sequence ID" value="KAB7705982.1"/>
    <property type="molecule type" value="Genomic_DNA"/>
</dbReference>
<sequence length="176" mass="18126">MVQKVAEAVIPLAALGITPVPGTPLPLITVTVDTAGIVQNATILRDKVVNMGTVPVTISVAGAVGLPFTLQFQEHTDCPGACPEDTLIETPLQVEGTLVQPILGATIAGLVDVDVAVVKVILRTTITVVRPLIAKTNHHAFDCLQDVNPDRCETPTIPTTVTFPTTTPPAGGGGGV</sequence>
<gene>
    <name evidence="1" type="ORF">F9802_13025</name>
</gene>
<dbReference type="RefSeq" id="WP_152152606.1">
    <property type="nucleotide sequence ID" value="NZ_WEIO01000007.1"/>
</dbReference>
<keyword evidence="2" id="KW-1185">Reference proteome</keyword>
<name>A0A6I1FE21_9BACI</name>